<name>A0A2G8T9G9_9BURK</name>
<comment type="caution">
    <text evidence="1">The sequence shown here is derived from an EMBL/GenBank/DDBJ whole genome shotgun (WGS) entry which is preliminary data.</text>
</comment>
<proteinExistence type="predicted"/>
<gene>
    <name evidence="1" type="ORF">CR105_23140</name>
</gene>
<sequence length="240" mass="27070">MENSVHFILQGKGGIGKTLTASLIAQWIADRFPGTLECYDTDQENTTFANYKALNVKLVDVMNPDRTINRKMFDNMLLEVFASKKNIVIDNGANTFSPLMSYLMENDFIDLMMESGKRVYIHTIIGGGDNLKDTTAGFVSLARQTHCPMIIWLNENASWGTTENFIESQTFTDNSANVRGVVLLQGRNSDTFGDDVRRMNKARLTLKEVSDSETEFNILEKSRLGTVVRDVFGKLDEVEW</sequence>
<dbReference type="Proteomes" id="UP000230390">
    <property type="component" value="Unassembled WGS sequence"/>
</dbReference>
<dbReference type="RefSeq" id="WP_099792655.1">
    <property type="nucleotide sequence ID" value="NZ_JBHLYV010000088.1"/>
</dbReference>
<dbReference type="EMBL" id="PDOC01000023">
    <property type="protein sequence ID" value="PIL42629.1"/>
    <property type="molecule type" value="Genomic_DNA"/>
</dbReference>
<keyword evidence="2" id="KW-1185">Reference proteome</keyword>
<evidence type="ECO:0008006" key="3">
    <source>
        <dbReference type="Google" id="ProtNLM"/>
    </source>
</evidence>
<evidence type="ECO:0000313" key="2">
    <source>
        <dbReference type="Proteomes" id="UP000230390"/>
    </source>
</evidence>
<dbReference type="InterPro" id="IPR027417">
    <property type="entry name" value="P-loop_NTPase"/>
</dbReference>
<evidence type="ECO:0000313" key="1">
    <source>
        <dbReference type="EMBL" id="PIL42629.1"/>
    </source>
</evidence>
<dbReference type="OrthoDB" id="69313at2"/>
<accession>A0A2G8T9G9</accession>
<dbReference type="AlphaFoldDB" id="A0A2G8T9G9"/>
<protein>
    <recommendedName>
        <fullName evidence="3">Conjugal transfer protein TraL</fullName>
    </recommendedName>
</protein>
<reference evidence="1 2" key="1">
    <citation type="submission" date="2017-10" db="EMBL/GenBank/DDBJ databases">
        <title>Massilia psychrophilum sp. nov., a novel purple-pigmented bacterium isolated from Tianshan glacier, Xinjiang Municipality, China.</title>
        <authorList>
            <person name="Wang H."/>
        </authorList>
    </citation>
    <scope>NUCLEOTIDE SEQUENCE [LARGE SCALE GENOMIC DNA]</scope>
    <source>
        <strain evidence="1 2">JCM 30074</strain>
    </source>
</reference>
<dbReference type="SUPFAM" id="SSF52540">
    <property type="entry name" value="P-loop containing nucleoside triphosphate hydrolases"/>
    <property type="match status" value="1"/>
</dbReference>
<organism evidence="1 2">
    <name type="scientific">Massilia eurypsychrophila</name>
    <dbReference type="NCBI Taxonomy" id="1485217"/>
    <lineage>
        <taxon>Bacteria</taxon>
        <taxon>Pseudomonadati</taxon>
        <taxon>Pseudomonadota</taxon>
        <taxon>Betaproteobacteria</taxon>
        <taxon>Burkholderiales</taxon>
        <taxon>Oxalobacteraceae</taxon>
        <taxon>Telluria group</taxon>
        <taxon>Massilia</taxon>
    </lineage>
</organism>